<name>A0AA50F160_9CAUD</name>
<sequence length="123" mass="13621">MIKVSYKVFAAALNSARSQSELIRNATSDPSEMPSSYAFYLSEDGLSGLGVAGDGTLVGVFSLIKGRGEDMIWEAILHFGADRLDCFDGFLPDYYKRFGFAEYERVPNWTAGEPDVVFMRLTV</sequence>
<evidence type="ECO:0000313" key="2">
    <source>
        <dbReference type="Proteomes" id="UP001227561"/>
    </source>
</evidence>
<reference evidence="1" key="1">
    <citation type="submission" date="2023-05" db="EMBL/GenBank/DDBJ databases">
        <authorList>
            <person name="van Neer V."/>
            <person name="Kempff A."/>
            <person name="Ongenae V."/>
            <person name="Claessen D."/>
            <person name="Briegel A."/>
            <person name="Rozen D."/>
        </authorList>
    </citation>
    <scope>NUCLEOTIDE SEQUENCE</scope>
</reference>
<organism evidence="1 2">
    <name type="scientific">Streptomyces phage Vanseggelen</name>
    <dbReference type="NCBI Taxonomy" id="3065246"/>
    <lineage>
        <taxon>Viruses</taxon>
        <taxon>Duplodnaviria</taxon>
        <taxon>Heunggongvirae</taxon>
        <taxon>Uroviricota</taxon>
        <taxon>Caudoviricetes</taxon>
        <taxon>Arquatrovirinae</taxon>
        <taxon>Camvirus</taxon>
        <taxon>Camvirus vanseggelen</taxon>
    </lineage>
</organism>
<accession>A0AA50F160</accession>
<proteinExistence type="predicted"/>
<dbReference type="Proteomes" id="UP001227561">
    <property type="component" value="Segment"/>
</dbReference>
<keyword evidence="2" id="KW-1185">Reference proteome</keyword>
<protein>
    <submittedName>
        <fullName evidence="1">Uncharacterized protein</fullName>
    </submittedName>
</protein>
<evidence type="ECO:0000313" key="1">
    <source>
        <dbReference type="EMBL" id="WLW38551.1"/>
    </source>
</evidence>
<dbReference type="EMBL" id="OQ970438">
    <property type="protein sequence ID" value="WLW38551.1"/>
    <property type="molecule type" value="Genomic_DNA"/>
</dbReference>